<accession>A0A8H3TSC1</accession>
<dbReference type="PANTHER" id="PTHR18895:SF74">
    <property type="entry name" value="MTRF1L RELEASE FACTOR GLUTAMINE METHYLTRANSFERASE"/>
    <property type="match status" value="1"/>
</dbReference>
<dbReference type="Gene3D" id="3.40.50.150">
    <property type="entry name" value="Vaccinia Virus protein VP39"/>
    <property type="match status" value="1"/>
</dbReference>
<dbReference type="InterPro" id="IPR029063">
    <property type="entry name" value="SAM-dependent_MTases_sf"/>
</dbReference>
<evidence type="ECO:0008006" key="4">
    <source>
        <dbReference type="Google" id="ProtNLM"/>
    </source>
</evidence>
<dbReference type="AlphaFoldDB" id="A0A8H3TSC1"/>
<dbReference type="InterPro" id="IPR050320">
    <property type="entry name" value="N5-glutamine_MTase"/>
</dbReference>
<dbReference type="GO" id="GO:0005739">
    <property type="term" value="C:mitochondrion"/>
    <property type="evidence" value="ECO:0007669"/>
    <property type="project" value="TreeGrafter"/>
</dbReference>
<feature type="compositionally biased region" description="Basic and acidic residues" evidence="1">
    <location>
        <begin position="152"/>
        <end position="164"/>
    </location>
</feature>
<proteinExistence type="predicted"/>
<evidence type="ECO:0000256" key="1">
    <source>
        <dbReference type="SAM" id="MobiDB-lite"/>
    </source>
</evidence>
<gene>
    <name evidence="2" type="ORF">NliqN6_1756</name>
</gene>
<evidence type="ECO:0000313" key="2">
    <source>
        <dbReference type="EMBL" id="GHJ85354.1"/>
    </source>
</evidence>
<reference evidence="2" key="1">
    <citation type="submission" date="2020-07" db="EMBL/GenBank/DDBJ databases">
        <title>Draft Genome Sequence of a Deep-Sea Yeast, Naganishia (Cryptococcus) liquefaciens strain N6.</title>
        <authorList>
            <person name="Han Y.W."/>
            <person name="Kajitani R."/>
            <person name="Morimoto H."/>
            <person name="Parhat M."/>
            <person name="Tsubouchi H."/>
            <person name="Bakenova O."/>
            <person name="Ogata M."/>
            <person name="Argunhan B."/>
            <person name="Aoki R."/>
            <person name="Kajiwara S."/>
            <person name="Itoh T."/>
            <person name="Iwasaki H."/>
        </authorList>
    </citation>
    <scope>NUCLEOTIDE SEQUENCE</scope>
    <source>
        <strain evidence="2">N6</strain>
    </source>
</reference>
<name>A0A8H3TSC1_9TREE</name>
<sequence>MAQSTHRYSRYFSSLAPQSRNLPLLANRDLPPFFHHDGPHHYPAGSPKGKRPLRDGVEEEVSDREWELRVGSGLLHLRATLPLIFNPPEDASLFPPSVYSNHVCLRLPAPLPVKLSSLSLYQFMFAMARHGMHVMHTDLDVSLDKMTVSPDLSDRTASPKDLLRRSSSLEGKRRNRQVRVQLSVHGTPRLTPNKPTSWQTSSLYTFSPLSGLILEHEDETIRPLPGEGVAEWLSHRLWGFRSNTGEDLNPMPVHARTSPATPLKDKLARSFCIGHPKRLLHTSCRRPHKHVQRATGGQNNVVSRDKLLETLLRNEELDRESAEDELRWMQQASQISGTNAQGKSLQEMIQLRSAGMPLQYILGDTEFGPLQLLCRPPTLIPRPETAFVFERFASMLAYELQEDAEFKLLDLYTGSAPIPLLMRNNLANGWRTFGVDLSQQAVAVAYDNVNSICRQDPEAKAATSIWQANIMSPTFASDALQRLGGKCHVLTANPPYIPYDQYIDLPRGVREFEDVNALLGDGEPGRSPEERRGDGLSHYRRIASLIPELLVDRKAISGSTLDNVPRVALEIGYDQGHVVQDVLMHANVGVSRTECWKDQWNQDRLVVAWL</sequence>
<dbReference type="Proteomes" id="UP000620104">
    <property type="component" value="Unassembled WGS sequence"/>
</dbReference>
<dbReference type="EMBL" id="BLZA01000011">
    <property type="protein sequence ID" value="GHJ85354.1"/>
    <property type="molecule type" value="Genomic_DNA"/>
</dbReference>
<feature type="region of interest" description="Disordered" evidence="1">
    <location>
        <begin position="150"/>
        <end position="175"/>
    </location>
</feature>
<dbReference type="Gene3D" id="1.10.8.10">
    <property type="entry name" value="DNA helicase RuvA subunit, C-terminal domain"/>
    <property type="match status" value="1"/>
</dbReference>
<dbReference type="SUPFAM" id="SSF53335">
    <property type="entry name" value="S-adenosyl-L-methionine-dependent methyltransferases"/>
    <property type="match status" value="1"/>
</dbReference>
<dbReference type="OrthoDB" id="269872at2759"/>
<evidence type="ECO:0000313" key="3">
    <source>
        <dbReference type="Proteomes" id="UP000620104"/>
    </source>
</evidence>
<keyword evidence="3" id="KW-1185">Reference proteome</keyword>
<organism evidence="2 3">
    <name type="scientific">Naganishia liquefaciens</name>
    <dbReference type="NCBI Taxonomy" id="104408"/>
    <lineage>
        <taxon>Eukaryota</taxon>
        <taxon>Fungi</taxon>
        <taxon>Dikarya</taxon>
        <taxon>Basidiomycota</taxon>
        <taxon>Agaricomycotina</taxon>
        <taxon>Tremellomycetes</taxon>
        <taxon>Filobasidiales</taxon>
        <taxon>Filobasidiaceae</taxon>
        <taxon>Naganishia</taxon>
    </lineage>
</organism>
<comment type="caution">
    <text evidence="2">The sequence shown here is derived from an EMBL/GenBank/DDBJ whole genome shotgun (WGS) entry which is preliminary data.</text>
</comment>
<protein>
    <recommendedName>
        <fullName evidence="4">S-adenosyl-L-methionine-dependent methyltransferase</fullName>
    </recommendedName>
</protein>
<dbReference type="PANTHER" id="PTHR18895">
    <property type="entry name" value="HEMK METHYLTRANSFERASE"/>
    <property type="match status" value="1"/>
</dbReference>